<dbReference type="PIRSF" id="PIRSF011489">
    <property type="entry name" value="DUF479"/>
    <property type="match status" value="1"/>
</dbReference>
<proteinExistence type="predicted"/>
<dbReference type="PANTHER" id="PTHR38764">
    <property type="entry name" value="ACYL CARRIER PROTEIN PHOSPHODIESTERASE"/>
    <property type="match status" value="1"/>
</dbReference>
<accession>A0ABT3CSR0</accession>
<name>A0ABT3CSR0_9BACT</name>
<keyword evidence="5" id="KW-1185">Reference proteome</keyword>
<comment type="caution">
    <text evidence="4">The sequence shown here is derived from an EMBL/GenBank/DDBJ whole genome shotgun (WGS) entry which is preliminary data.</text>
</comment>
<keyword evidence="3" id="KW-0443">Lipid metabolism</keyword>
<protein>
    <submittedName>
        <fullName evidence="4">ACP phosphodiesterase</fullName>
    </submittedName>
</protein>
<dbReference type="Pfam" id="PF04336">
    <property type="entry name" value="ACP_PD"/>
    <property type="match status" value="1"/>
</dbReference>
<dbReference type="Proteomes" id="UP001300692">
    <property type="component" value="Unassembled WGS sequence"/>
</dbReference>
<evidence type="ECO:0000256" key="2">
    <source>
        <dbReference type="ARBA" id="ARBA00022801"/>
    </source>
</evidence>
<dbReference type="RefSeq" id="WP_264137542.1">
    <property type="nucleotide sequence ID" value="NZ_JAOYOD010000001.1"/>
</dbReference>
<keyword evidence="2" id="KW-0378">Hydrolase</keyword>
<sequence>MNYLAHIYLSFGKEKIAIGNVIADFVKGKKLYDYEGEIQKGIIIHREIDRFTDHHPIVKQGKRRLSEYRHYSGVIMDMYYDHLLAKNWHKYSKENLKDYTQRYYELFEANRDIIPEKAYYLLYHMSKGNWLYNYQYVEGLKSALDGMSVRTPFESGMDRATKNLIEDYALLEKEFAVFFEQITDHIHNFTAELKIE</sequence>
<evidence type="ECO:0000256" key="3">
    <source>
        <dbReference type="ARBA" id="ARBA00023098"/>
    </source>
</evidence>
<dbReference type="EMBL" id="JAOYOD010000001">
    <property type="protein sequence ID" value="MCV9386718.1"/>
    <property type="molecule type" value="Genomic_DNA"/>
</dbReference>
<organism evidence="4 5">
    <name type="scientific">Reichenbachiella ulvae</name>
    <dbReference type="NCBI Taxonomy" id="2980104"/>
    <lineage>
        <taxon>Bacteria</taxon>
        <taxon>Pseudomonadati</taxon>
        <taxon>Bacteroidota</taxon>
        <taxon>Cytophagia</taxon>
        <taxon>Cytophagales</taxon>
        <taxon>Reichenbachiellaceae</taxon>
        <taxon>Reichenbachiella</taxon>
    </lineage>
</organism>
<gene>
    <name evidence="4" type="ORF">N7U62_08595</name>
</gene>
<evidence type="ECO:0000313" key="5">
    <source>
        <dbReference type="Proteomes" id="UP001300692"/>
    </source>
</evidence>
<dbReference type="PANTHER" id="PTHR38764:SF1">
    <property type="entry name" value="ACYL CARRIER PROTEIN PHOSPHODIESTERASE"/>
    <property type="match status" value="1"/>
</dbReference>
<evidence type="ECO:0000256" key="1">
    <source>
        <dbReference type="ARBA" id="ARBA00022516"/>
    </source>
</evidence>
<reference evidence="4 5" key="1">
    <citation type="submission" date="2022-10" db="EMBL/GenBank/DDBJ databases">
        <title>Comparative genomics and taxonomic characterization of three novel marine species of genus Reichenbachiella exhibiting antioxidant and polysaccharide degradation activities.</title>
        <authorList>
            <person name="Muhammad N."/>
            <person name="Lee Y.-J."/>
            <person name="Ko J."/>
            <person name="Kim S.-G."/>
        </authorList>
    </citation>
    <scope>NUCLEOTIDE SEQUENCE [LARGE SCALE GENOMIC DNA]</scope>
    <source>
        <strain evidence="4 5">ABR2-5</strain>
    </source>
</reference>
<keyword evidence="1" id="KW-0444">Lipid biosynthesis</keyword>
<dbReference type="InterPro" id="IPR007431">
    <property type="entry name" value="ACP_PD"/>
</dbReference>
<evidence type="ECO:0000313" key="4">
    <source>
        <dbReference type="EMBL" id="MCV9386718.1"/>
    </source>
</evidence>